<dbReference type="Proteomes" id="UP000233040">
    <property type="component" value="Unassembled WGS sequence"/>
</dbReference>
<keyword evidence="2" id="KW-1185">Reference proteome</keyword>
<protein>
    <submittedName>
        <fullName evidence="1">Polyribonucleotide nucleotidyltransferase 1</fullName>
    </submittedName>
</protein>
<dbReference type="Ensembl" id="ENSCCAT00000058023.1">
    <property type="protein sequence ID" value="ENSCCAP00000040211.1"/>
    <property type="gene ID" value="ENSCCAG00000037909.1"/>
</dbReference>
<evidence type="ECO:0000313" key="2">
    <source>
        <dbReference type="Proteomes" id="UP000233040"/>
    </source>
</evidence>
<sequence>MAACRRCCSCLRLRPRSDGPFRLPGGNRVLNQLQVRALWGSAGPRAVAVDLGTRLTTDKRLLQQVEFPPTI</sequence>
<organism evidence="1 2">
    <name type="scientific">Cebus imitator</name>
    <name type="common">Panamanian white-faced capuchin</name>
    <name type="synonym">Cebus capucinus imitator</name>
    <dbReference type="NCBI Taxonomy" id="2715852"/>
    <lineage>
        <taxon>Eukaryota</taxon>
        <taxon>Metazoa</taxon>
        <taxon>Chordata</taxon>
        <taxon>Craniata</taxon>
        <taxon>Vertebrata</taxon>
        <taxon>Euteleostomi</taxon>
        <taxon>Mammalia</taxon>
        <taxon>Eutheria</taxon>
        <taxon>Euarchontoglires</taxon>
        <taxon>Primates</taxon>
        <taxon>Haplorrhini</taxon>
        <taxon>Platyrrhini</taxon>
        <taxon>Cebidae</taxon>
        <taxon>Cebinae</taxon>
        <taxon>Cebus</taxon>
    </lineage>
</organism>
<dbReference type="GeneTree" id="ENSGT00390000014001"/>
<reference evidence="1" key="1">
    <citation type="submission" date="2025-08" db="UniProtKB">
        <authorList>
            <consortium name="Ensembl"/>
        </authorList>
    </citation>
    <scope>IDENTIFICATION</scope>
</reference>
<evidence type="ECO:0000313" key="1">
    <source>
        <dbReference type="Ensembl" id="ENSCCAP00000040211.1"/>
    </source>
</evidence>
<reference evidence="1" key="2">
    <citation type="submission" date="2025-09" db="UniProtKB">
        <authorList>
            <consortium name="Ensembl"/>
        </authorList>
    </citation>
    <scope>IDENTIFICATION</scope>
</reference>
<proteinExistence type="predicted"/>
<gene>
    <name evidence="1" type="primary">PNPT1</name>
</gene>
<name>A0A2K5SIK0_CEBIM</name>
<accession>A0A2K5SIK0</accession>
<dbReference type="AlphaFoldDB" id="A0A2K5SIK0"/>